<keyword evidence="13" id="KW-0325">Glycoprotein</keyword>
<accession>A0A9R1STU1</accession>
<sequence length="339" mass="37385">MSSFPETETDTGSPSMSKAEDNLSNSDGPLLKRSLGRNNTSISLRNGSSGKSSRSPSRTPTHRQSSSSFDPEKKRYCLWTLTCILAVIGLCNLLLSITIIDVLRVSRGMESLEVIPEESLVKFFGNTDLDHVCVERGICQGYGDEPVEFSGHDAGVHLNVQNHRYDHIRSDFRVLKNVTSVSQVKSFEIKDPHGHLLFSTNFSNFGSLRGVDRIDVKLAQTHRIVSPVNETLLLDSKKQVSMHGAESLGMEGKEIILMANNDVNFKSNDSIFLDATHGVFLDVQKIPIAPPFVSSGRSEALQYKICVCMPEGKLFRVPVTPGNMNCARVSNSPEDDPCR</sequence>
<dbReference type="AlphaFoldDB" id="A0A9R1STU1"/>
<gene>
    <name evidence="19 20 21" type="primary">Scgbeta</name>
</gene>
<evidence type="ECO:0000256" key="9">
    <source>
        <dbReference type="ARBA" id="ARBA00022968"/>
    </source>
</evidence>
<dbReference type="InterPro" id="IPR006875">
    <property type="entry name" value="Sarcoglycan"/>
</dbReference>
<accession>A0A9R1STV1</accession>
<feature type="transmembrane region" description="Helical" evidence="17">
    <location>
        <begin position="76"/>
        <end position="100"/>
    </location>
</feature>
<evidence type="ECO:0000256" key="4">
    <source>
        <dbReference type="ARBA" id="ARBA00007574"/>
    </source>
</evidence>
<comment type="function">
    <text evidence="1">Component of the sarcoglycan complex, a subcomplex of the dystrophin-glycoprotein complex which forms a link between the F-actin cytoskeleton and the extracellular matrix.</text>
</comment>
<evidence type="ECO:0000256" key="5">
    <source>
        <dbReference type="ARBA" id="ARBA00015329"/>
    </source>
</evidence>
<dbReference type="GO" id="GO:0005856">
    <property type="term" value="C:cytoskeleton"/>
    <property type="evidence" value="ECO:0007669"/>
    <property type="project" value="UniProtKB-SubCell"/>
</dbReference>
<dbReference type="GO" id="GO:0016012">
    <property type="term" value="C:sarcoglycan complex"/>
    <property type="evidence" value="ECO:0007669"/>
    <property type="project" value="InterPro"/>
</dbReference>
<comment type="subunit">
    <text evidence="15">Cross-link to form 2 major subcomplexes: one consisting of SGCB, SGCD and SGCG and the other consisting of SGCB and SGCD. The association between SGCB and SGCG is particularly strong while SGCA is loosely associated with the other sarcoglycans.</text>
</comment>
<keyword evidence="18" id="KW-1185">Reference proteome</keyword>
<dbReference type="GeneID" id="105262883"/>
<keyword evidence="6" id="KW-1003">Cell membrane</keyword>
<evidence type="ECO:0000313" key="20">
    <source>
        <dbReference type="RefSeq" id="XP_011297044.1"/>
    </source>
</evidence>
<keyword evidence="9" id="KW-0735">Signal-anchor</keyword>
<proteinExistence type="inferred from homology"/>
<dbReference type="GO" id="GO:0042383">
    <property type="term" value="C:sarcolemma"/>
    <property type="evidence" value="ECO:0007669"/>
    <property type="project" value="UniProtKB-SubCell"/>
</dbReference>
<keyword evidence="8 17" id="KW-0812">Transmembrane</keyword>
<evidence type="ECO:0000256" key="7">
    <source>
        <dbReference type="ARBA" id="ARBA00022490"/>
    </source>
</evidence>
<protein>
    <recommendedName>
        <fullName evidence="5">Beta-sarcoglycan</fullName>
    </recommendedName>
</protein>
<evidence type="ECO:0000313" key="21">
    <source>
        <dbReference type="RefSeq" id="XP_011297045.1"/>
    </source>
</evidence>
<evidence type="ECO:0000256" key="8">
    <source>
        <dbReference type="ARBA" id="ARBA00022692"/>
    </source>
</evidence>
<dbReference type="Pfam" id="PF04790">
    <property type="entry name" value="Sarcoglycan_1"/>
    <property type="match status" value="1"/>
</dbReference>
<evidence type="ECO:0000313" key="18">
    <source>
        <dbReference type="Proteomes" id="UP000694866"/>
    </source>
</evidence>
<dbReference type="KEGG" id="fas:105262883"/>
<dbReference type="RefSeq" id="XP_011297045.1">
    <property type="nucleotide sequence ID" value="XM_011298743.1"/>
</dbReference>
<feature type="compositionally biased region" description="Low complexity" evidence="16">
    <location>
        <begin position="41"/>
        <end position="68"/>
    </location>
</feature>
<comment type="subcellular location">
    <subcellularLocation>
        <location evidence="3">Cell membrane</location>
        <location evidence="3">Sarcolemma</location>
        <topology evidence="3">Single-pass type II membrane protein</topology>
    </subcellularLocation>
    <subcellularLocation>
        <location evidence="2">Cytoplasm</location>
        <location evidence="2">Cytoskeleton</location>
    </subcellularLocation>
</comment>
<evidence type="ECO:0000256" key="15">
    <source>
        <dbReference type="ARBA" id="ARBA00026041"/>
    </source>
</evidence>
<feature type="region of interest" description="Disordered" evidence="16">
    <location>
        <begin position="1"/>
        <end position="69"/>
    </location>
</feature>
<dbReference type="Proteomes" id="UP000694866">
    <property type="component" value="Unplaced"/>
</dbReference>
<reference evidence="19 20" key="1">
    <citation type="submission" date="2025-04" db="UniProtKB">
        <authorList>
            <consortium name="RefSeq"/>
        </authorList>
    </citation>
    <scope>IDENTIFICATION</scope>
    <source>
        <strain evidence="19 20">USDA-PBARC FA_bdor</strain>
        <tissue evidence="19 20">Whole organism</tissue>
    </source>
</reference>
<comment type="similarity">
    <text evidence="4">Belongs to the sarcoglycan beta/delta/gamma/zeta family.</text>
</comment>
<keyword evidence="7" id="KW-0963">Cytoplasm</keyword>
<evidence type="ECO:0000256" key="12">
    <source>
        <dbReference type="ARBA" id="ARBA00023157"/>
    </source>
</evidence>
<evidence type="ECO:0000256" key="14">
    <source>
        <dbReference type="ARBA" id="ARBA00023212"/>
    </source>
</evidence>
<keyword evidence="10 17" id="KW-1133">Transmembrane helix</keyword>
<keyword evidence="12" id="KW-1015">Disulfide bond</keyword>
<evidence type="ECO:0000256" key="17">
    <source>
        <dbReference type="SAM" id="Phobius"/>
    </source>
</evidence>
<evidence type="ECO:0000256" key="16">
    <source>
        <dbReference type="SAM" id="MobiDB-lite"/>
    </source>
</evidence>
<keyword evidence="11 17" id="KW-0472">Membrane</keyword>
<keyword evidence="14" id="KW-0206">Cytoskeleton</keyword>
<dbReference type="PANTHER" id="PTHR21142:SF2">
    <property type="entry name" value="BETA-SARCOGLYCAN"/>
    <property type="match status" value="1"/>
</dbReference>
<dbReference type="GO" id="GO:0007517">
    <property type="term" value="P:muscle organ development"/>
    <property type="evidence" value="ECO:0007669"/>
    <property type="project" value="InterPro"/>
</dbReference>
<evidence type="ECO:0000256" key="2">
    <source>
        <dbReference type="ARBA" id="ARBA00004245"/>
    </source>
</evidence>
<organism evidence="18 19">
    <name type="scientific">Fopius arisanus</name>
    <dbReference type="NCBI Taxonomy" id="64838"/>
    <lineage>
        <taxon>Eukaryota</taxon>
        <taxon>Metazoa</taxon>
        <taxon>Ecdysozoa</taxon>
        <taxon>Arthropoda</taxon>
        <taxon>Hexapoda</taxon>
        <taxon>Insecta</taxon>
        <taxon>Pterygota</taxon>
        <taxon>Neoptera</taxon>
        <taxon>Endopterygota</taxon>
        <taxon>Hymenoptera</taxon>
        <taxon>Apocrita</taxon>
        <taxon>Ichneumonoidea</taxon>
        <taxon>Braconidae</taxon>
        <taxon>Opiinae</taxon>
        <taxon>Fopius</taxon>
    </lineage>
</organism>
<evidence type="ECO:0000256" key="13">
    <source>
        <dbReference type="ARBA" id="ARBA00023180"/>
    </source>
</evidence>
<evidence type="ECO:0000256" key="11">
    <source>
        <dbReference type="ARBA" id="ARBA00023136"/>
    </source>
</evidence>
<name>A0A9R1STU1_9HYME</name>
<evidence type="ECO:0000256" key="6">
    <source>
        <dbReference type="ARBA" id="ARBA00022475"/>
    </source>
</evidence>
<dbReference type="PANTHER" id="PTHR21142">
    <property type="entry name" value="SARCOGLYCANS"/>
    <property type="match status" value="1"/>
</dbReference>
<dbReference type="RefSeq" id="XP_011297043.1">
    <property type="nucleotide sequence ID" value="XM_011298741.1"/>
</dbReference>
<evidence type="ECO:0000313" key="19">
    <source>
        <dbReference type="RefSeq" id="XP_011297043.1"/>
    </source>
</evidence>
<evidence type="ECO:0000256" key="10">
    <source>
        <dbReference type="ARBA" id="ARBA00022989"/>
    </source>
</evidence>
<dbReference type="RefSeq" id="XP_011297044.1">
    <property type="nucleotide sequence ID" value="XM_011298742.1"/>
</dbReference>
<dbReference type="InterPro" id="IPR027659">
    <property type="entry name" value="Sgcb"/>
</dbReference>
<dbReference type="OrthoDB" id="5843723at2759"/>
<evidence type="ECO:0000256" key="3">
    <source>
        <dbReference type="ARBA" id="ARBA00004274"/>
    </source>
</evidence>
<accession>A0A9R1TUB4</accession>
<feature type="compositionally biased region" description="Polar residues" evidence="16">
    <location>
        <begin position="1"/>
        <end position="27"/>
    </location>
</feature>
<evidence type="ECO:0000256" key="1">
    <source>
        <dbReference type="ARBA" id="ARBA00002860"/>
    </source>
</evidence>
<dbReference type="CTD" id="41525"/>